<feature type="chain" id="PRO_5044010707" description="Secreted protein" evidence="1">
    <location>
        <begin position="19"/>
        <end position="93"/>
    </location>
</feature>
<keyword evidence="1" id="KW-0732">Signal</keyword>
<evidence type="ECO:0008006" key="4">
    <source>
        <dbReference type="Google" id="ProtNLM"/>
    </source>
</evidence>
<feature type="signal peptide" evidence="1">
    <location>
        <begin position="1"/>
        <end position="18"/>
    </location>
</feature>
<dbReference type="Proteomes" id="UP001497644">
    <property type="component" value="Chromosome 4"/>
</dbReference>
<sequence length="93" mass="9818">MIDAQIVGVLLCSIHVRACVAPFVSSQTNEASKLGADKHWKMAVFEVPLIANGLAAETGTGKAILSTTTNVTLCIATVNTWMQRGESPQSSET</sequence>
<name>A0AAV2NTH7_9HYME</name>
<evidence type="ECO:0000313" key="2">
    <source>
        <dbReference type="EMBL" id="CAL1683522.1"/>
    </source>
</evidence>
<dbReference type="AlphaFoldDB" id="A0AAV2NTH7"/>
<keyword evidence="3" id="KW-1185">Reference proteome</keyword>
<accession>A0AAV2NTH7</accession>
<dbReference type="EMBL" id="OZ034827">
    <property type="protein sequence ID" value="CAL1683522.1"/>
    <property type="molecule type" value="Genomic_DNA"/>
</dbReference>
<proteinExistence type="predicted"/>
<evidence type="ECO:0000313" key="3">
    <source>
        <dbReference type="Proteomes" id="UP001497644"/>
    </source>
</evidence>
<evidence type="ECO:0000256" key="1">
    <source>
        <dbReference type="SAM" id="SignalP"/>
    </source>
</evidence>
<gene>
    <name evidence="2" type="ORF">LPLAT_LOCUS9227</name>
</gene>
<reference evidence="2" key="1">
    <citation type="submission" date="2024-04" db="EMBL/GenBank/DDBJ databases">
        <authorList>
            <consortium name="Molecular Ecology Group"/>
        </authorList>
    </citation>
    <scope>NUCLEOTIDE SEQUENCE</scope>
</reference>
<protein>
    <recommendedName>
        <fullName evidence="4">Secreted protein</fullName>
    </recommendedName>
</protein>
<organism evidence="2 3">
    <name type="scientific">Lasius platythorax</name>
    <dbReference type="NCBI Taxonomy" id="488582"/>
    <lineage>
        <taxon>Eukaryota</taxon>
        <taxon>Metazoa</taxon>
        <taxon>Ecdysozoa</taxon>
        <taxon>Arthropoda</taxon>
        <taxon>Hexapoda</taxon>
        <taxon>Insecta</taxon>
        <taxon>Pterygota</taxon>
        <taxon>Neoptera</taxon>
        <taxon>Endopterygota</taxon>
        <taxon>Hymenoptera</taxon>
        <taxon>Apocrita</taxon>
        <taxon>Aculeata</taxon>
        <taxon>Formicoidea</taxon>
        <taxon>Formicidae</taxon>
        <taxon>Formicinae</taxon>
        <taxon>Lasius</taxon>
        <taxon>Lasius</taxon>
    </lineage>
</organism>